<sequence>MESMRNPYLVLLRSMFVCWGCNRTNCQEWRPPINSKSLITFAGIGGRIERHHRRSISQLPPSRDHHRGHH</sequence>
<dbReference type="EMBL" id="NBSH01000005">
    <property type="protein sequence ID" value="ORX37576.1"/>
    <property type="molecule type" value="Genomic_DNA"/>
</dbReference>
<dbReference type="RefSeq" id="XP_021871563.1">
    <property type="nucleotide sequence ID" value="XM_022015478.1"/>
</dbReference>
<dbReference type="InParanoid" id="A0A1Y1UJD1"/>
<gene>
    <name evidence="1" type="ORF">BD324DRAFT_622482</name>
</gene>
<evidence type="ECO:0000313" key="1">
    <source>
        <dbReference type="EMBL" id="ORX37576.1"/>
    </source>
</evidence>
<dbReference type="Proteomes" id="UP000193218">
    <property type="component" value="Unassembled WGS sequence"/>
</dbReference>
<name>A0A1Y1UJD1_9TREE</name>
<reference evidence="1 2" key="1">
    <citation type="submission" date="2017-03" db="EMBL/GenBank/DDBJ databases">
        <title>Widespread Adenine N6-methylation of Active Genes in Fungi.</title>
        <authorList>
            <consortium name="DOE Joint Genome Institute"/>
            <person name="Mondo S.J."/>
            <person name="Dannebaum R.O."/>
            <person name="Kuo R.C."/>
            <person name="Louie K.B."/>
            <person name="Bewick A.J."/>
            <person name="Labutti K."/>
            <person name="Haridas S."/>
            <person name="Kuo A."/>
            <person name="Salamov A."/>
            <person name="Ahrendt S.R."/>
            <person name="Lau R."/>
            <person name="Bowen B.P."/>
            <person name="Lipzen A."/>
            <person name="Sullivan W."/>
            <person name="Andreopoulos W.B."/>
            <person name="Clum A."/>
            <person name="Lindquist E."/>
            <person name="Daum C."/>
            <person name="Northen T.R."/>
            <person name="Ramamoorthy G."/>
            <person name="Schmitz R.J."/>
            <person name="Gryganskyi A."/>
            <person name="Culley D."/>
            <person name="Magnuson J."/>
            <person name="James T.Y."/>
            <person name="O'Malley M.A."/>
            <person name="Stajich J.E."/>
            <person name="Spatafora J.W."/>
            <person name="Visel A."/>
            <person name="Grigoriev I.V."/>
        </authorList>
    </citation>
    <scope>NUCLEOTIDE SEQUENCE [LARGE SCALE GENOMIC DNA]</scope>
    <source>
        <strain evidence="1 2">NRRL Y-17943</strain>
    </source>
</reference>
<dbReference type="AlphaFoldDB" id="A0A1Y1UJD1"/>
<evidence type="ECO:0000313" key="2">
    <source>
        <dbReference type="Proteomes" id="UP000193218"/>
    </source>
</evidence>
<organism evidence="1 2">
    <name type="scientific">Kockovaella imperatae</name>
    <dbReference type="NCBI Taxonomy" id="4999"/>
    <lineage>
        <taxon>Eukaryota</taxon>
        <taxon>Fungi</taxon>
        <taxon>Dikarya</taxon>
        <taxon>Basidiomycota</taxon>
        <taxon>Agaricomycotina</taxon>
        <taxon>Tremellomycetes</taxon>
        <taxon>Tremellales</taxon>
        <taxon>Cuniculitremaceae</taxon>
        <taxon>Kockovaella</taxon>
    </lineage>
</organism>
<keyword evidence="2" id="KW-1185">Reference proteome</keyword>
<dbReference type="GeneID" id="33557287"/>
<accession>A0A1Y1UJD1</accession>
<comment type="caution">
    <text evidence="1">The sequence shown here is derived from an EMBL/GenBank/DDBJ whole genome shotgun (WGS) entry which is preliminary data.</text>
</comment>
<proteinExistence type="predicted"/>
<protein>
    <submittedName>
        <fullName evidence="1">Uncharacterized protein</fullName>
    </submittedName>
</protein>